<reference evidence="1 2" key="1">
    <citation type="submission" date="2018-05" db="EMBL/GenBank/DDBJ databases">
        <title>Genomic Encyclopedia of Archaeal and Bacterial Type Strains, Phase II (KMG-II): from individual species to whole genera.</title>
        <authorList>
            <person name="Goeker M."/>
        </authorList>
    </citation>
    <scope>NUCLEOTIDE SEQUENCE [LARGE SCALE GENOMIC DNA]</scope>
    <source>
        <strain evidence="1 2">DSM 22214</strain>
    </source>
</reference>
<dbReference type="Proteomes" id="UP000245489">
    <property type="component" value="Unassembled WGS sequence"/>
</dbReference>
<dbReference type="OrthoDB" id="905351at2"/>
<dbReference type="Pfam" id="PF09484">
    <property type="entry name" value="Cas_TM1802"/>
    <property type="match status" value="1"/>
</dbReference>
<keyword evidence="2" id="KW-1185">Reference proteome</keyword>
<dbReference type="RefSeq" id="WP_109745381.1">
    <property type="nucleotide sequence ID" value="NZ_QGGO01000044.1"/>
</dbReference>
<name>A0A316DFS4_9BACT</name>
<dbReference type="EMBL" id="QGGO01000044">
    <property type="protein sequence ID" value="PWK16775.1"/>
    <property type="molecule type" value="Genomic_DNA"/>
</dbReference>
<accession>A0A316DFS4</accession>
<protein>
    <submittedName>
        <fullName evidence="1">CRISPR-associated Csh1 family protein</fullName>
    </submittedName>
</protein>
<evidence type="ECO:0000313" key="1">
    <source>
        <dbReference type="EMBL" id="PWK16775.1"/>
    </source>
</evidence>
<gene>
    <name evidence="1" type="ORF">LV89_04733</name>
</gene>
<evidence type="ECO:0000313" key="2">
    <source>
        <dbReference type="Proteomes" id="UP000245489"/>
    </source>
</evidence>
<dbReference type="AlphaFoldDB" id="A0A316DFS4"/>
<organism evidence="1 2">
    <name type="scientific">Arcicella aurantiaca</name>
    <dbReference type="NCBI Taxonomy" id="591202"/>
    <lineage>
        <taxon>Bacteria</taxon>
        <taxon>Pseudomonadati</taxon>
        <taxon>Bacteroidota</taxon>
        <taxon>Cytophagia</taxon>
        <taxon>Cytophagales</taxon>
        <taxon>Flectobacillaceae</taxon>
        <taxon>Arcicella</taxon>
    </lineage>
</organism>
<dbReference type="InterPro" id="IPR013389">
    <property type="entry name" value="CRISPR-assoc_prot_Cas8b"/>
</dbReference>
<proteinExistence type="predicted"/>
<sequence length="615" mass="71951">MIKTIYQFGEQLKQIDAMKHFFEISGSPYPEKNENESVIFLEIANGKPQKLSIEDYRKSWKEKYLFRELASSRSTSLVPTLHFYNLPVGDKPENLEKNRQILRESIVKFLDKLGRCLDANLSIYKIFFSKEEVISFLDTHFQSFIEQTCPEKKNYLFTIKIDDKWIGEVQKIRNILEEEAYNKYFNSKGDSYKSNDKICSVTYQQSDEVWGRVDTLGFTVNDISFSRNGFDAKNSYKMFPVSPEVVKTLEGTQRALSNGLSYGFQNLRFYVLPRFIAINDNDLKKEIVETFIQKRQSGNTTYSENQINSIINSEGIFNEIISEEKLHHNSVYYDIFFYEEKQAQFSIKLHLSDLLPSRFGNILDSKKSISEYYNRITKVVTKKAEFAFNLTFFDMKKYFPEPLFFQVMEAIFYKTVITEYKILAVFMELLRTDFKNLSNDAYAFALNVKRSFVIHQYLQNLQIFGNMETQEKQTLSFVAEEFVNNHESFFKDNPAKEAAFYLGCATEILLNAQESHLRSRPFAHKLNNLNIGYREMMEIKPKLLQKLDEYEKADKLYGDYNAALELLTAFDKAFINIKPAQNNVETSYAFSLGLTIQKESLKSRMLDRIEAKKSK</sequence>
<comment type="caution">
    <text evidence="1">The sequence shown here is derived from an EMBL/GenBank/DDBJ whole genome shotgun (WGS) entry which is preliminary data.</text>
</comment>